<dbReference type="Proteomes" id="UP000663720">
    <property type="component" value="Chromosome"/>
</dbReference>
<reference evidence="1" key="1">
    <citation type="journal article" date="2021" name="Microb. Physiol.">
        <title>Proteogenomic Insights into the Physiology of Marine, Sulfate-Reducing, Filamentous Desulfonema limicola and Desulfonema magnum.</title>
        <authorList>
            <person name="Schnaars V."/>
            <person name="Wohlbrand L."/>
            <person name="Scheve S."/>
            <person name="Hinrichs C."/>
            <person name="Reinhardt R."/>
            <person name="Rabus R."/>
        </authorList>
    </citation>
    <scope>NUCLEOTIDE SEQUENCE</scope>
    <source>
        <strain evidence="1">5ac10</strain>
    </source>
</reference>
<dbReference type="AlphaFoldDB" id="A0A975B6M4"/>
<dbReference type="KEGG" id="dli:dnl_20750"/>
<protein>
    <submittedName>
        <fullName evidence="1">Uncharacterized protein</fullName>
    </submittedName>
</protein>
<dbReference type="EMBL" id="CP061799">
    <property type="protein sequence ID" value="QTA79795.1"/>
    <property type="molecule type" value="Genomic_DNA"/>
</dbReference>
<evidence type="ECO:0000313" key="2">
    <source>
        <dbReference type="Proteomes" id="UP000663720"/>
    </source>
</evidence>
<keyword evidence="2" id="KW-1185">Reference proteome</keyword>
<accession>A0A975B6M4</accession>
<gene>
    <name evidence="1" type="ORF">dnl_20750</name>
</gene>
<sequence>MPESSVFANVFPEKLLKILHFSNFINNIFHFIIFDRNQESR</sequence>
<proteinExistence type="predicted"/>
<name>A0A975B6M4_9BACT</name>
<organism evidence="1 2">
    <name type="scientific">Desulfonema limicola</name>
    <dbReference type="NCBI Taxonomy" id="45656"/>
    <lineage>
        <taxon>Bacteria</taxon>
        <taxon>Pseudomonadati</taxon>
        <taxon>Thermodesulfobacteriota</taxon>
        <taxon>Desulfobacteria</taxon>
        <taxon>Desulfobacterales</taxon>
        <taxon>Desulfococcaceae</taxon>
        <taxon>Desulfonema</taxon>
    </lineage>
</organism>
<evidence type="ECO:0000313" key="1">
    <source>
        <dbReference type="EMBL" id="QTA79795.1"/>
    </source>
</evidence>